<dbReference type="EMBL" id="VDCV01000005">
    <property type="protein sequence ID" value="KAB5557786.1"/>
    <property type="molecule type" value="Genomic_DNA"/>
</dbReference>
<organism evidence="2 3">
    <name type="scientific">Salix brachista</name>
    <dbReference type="NCBI Taxonomy" id="2182728"/>
    <lineage>
        <taxon>Eukaryota</taxon>
        <taxon>Viridiplantae</taxon>
        <taxon>Streptophyta</taxon>
        <taxon>Embryophyta</taxon>
        <taxon>Tracheophyta</taxon>
        <taxon>Spermatophyta</taxon>
        <taxon>Magnoliopsida</taxon>
        <taxon>eudicotyledons</taxon>
        <taxon>Gunneridae</taxon>
        <taxon>Pentapetalae</taxon>
        <taxon>rosids</taxon>
        <taxon>fabids</taxon>
        <taxon>Malpighiales</taxon>
        <taxon>Salicaceae</taxon>
        <taxon>Saliceae</taxon>
        <taxon>Salix</taxon>
    </lineage>
</organism>
<dbReference type="GO" id="GO:0005634">
    <property type="term" value="C:nucleus"/>
    <property type="evidence" value="ECO:0007669"/>
    <property type="project" value="TreeGrafter"/>
</dbReference>
<dbReference type="AlphaFoldDB" id="A0A5N5MTK9"/>
<dbReference type="GO" id="GO:0006897">
    <property type="term" value="P:endocytosis"/>
    <property type="evidence" value="ECO:0007669"/>
    <property type="project" value="TreeGrafter"/>
</dbReference>
<dbReference type="PANTHER" id="PTHR11216:SF137">
    <property type="entry name" value="CALCIUM-BINDING EF HAND FAMILY PROTEIN"/>
    <property type="match status" value="1"/>
</dbReference>
<sequence>MAVPNMDVFEAYFKRADLDGDARISVRADRIQSDLDEILKVLTEQCKKHGLTVNSTAVIELPFGWQPGIQEDAATWDEDWDKFEDEGIYLCNIPLSGFSNELTVDVKSAPGQKERASADDSLTPDSLSNGDGRPGIFTSEHVLESESAYNHSVDEMARSPQGSRAGRSFDESIWGAFDTNDDVDSVWGFNPTGNKLTEEHSVQLFLLHTSLYPTCT</sequence>
<name>A0A5N5MTK9_9ROSI</name>
<protein>
    <submittedName>
        <fullName evidence="2">Uncharacterized protein</fullName>
    </submittedName>
</protein>
<keyword evidence="3" id="KW-1185">Reference proteome</keyword>
<proteinExistence type="predicted"/>
<dbReference type="GO" id="GO:0005886">
    <property type="term" value="C:plasma membrane"/>
    <property type="evidence" value="ECO:0007669"/>
    <property type="project" value="TreeGrafter"/>
</dbReference>
<comment type="caution">
    <text evidence="2">The sequence shown here is derived from an EMBL/GenBank/DDBJ whole genome shotgun (WGS) entry which is preliminary data.</text>
</comment>
<gene>
    <name evidence="2" type="ORF">DKX38_008695</name>
</gene>
<dbReference type="Proteomes" id="UP000326939">
    <property type="component" value="Chromosome 5"/>
</dbReference>
<reference evidence="3" key="1">
    <citation type="journal article" date="2019" name="Gigascience">
        <title>De novo genome assembly of the endangered Acer yangbiense, a plant species with extremely small populations endemic to Yunnan Province, China.</title>
        <authorList>
            <person name="Yang J."/>
            <person name="Wariss H.M."/>
            <person name="Tao L."/>
            <person name="Zhang R."/>
            <person name="Yun Q."/>
            <person name="Hollingsworth P."/>
            <person name="Dao Z."/>
            <person name="Luo G."/>
            <person name="Guo H."/>
            <person name="Ma Y."/>
            <person name="Sun W."/>
        </authorList>
    </citation>
    <scope>NUCLEOTIDE SEQUENCE [LARGE SCALE GENOMIC DNA]</scope>
    <source>
        <strain evidence="3">cv. br00</strain>
    </source>
</reference>
<dbReference type="GO" id="GO:0005737">
    <property type="term" value="C:cytoplasm"/>
    <property type="evidence" value="ECO:0007669"/>
    <property type="project" value="TreeGrafter"/>
</dbReference>
<evidence type="ECO:0000313" key="3">
    <source>
        <dbReference type="Proteomes" id="UP000326939"/>
    </source>
</evidence>
<dbReference type="PANTHER" id="PTHR11216">
    <property type="entry name" value="EH DOMAIN"/>
    <property type="match status" value="1"/>
</dbReference>
<evidence type="ECO:0000313" key="2">
    <source>
        <dbReference type="EMBL" id="KAB5557786.1"/>
    </source>
</evidence>
<feature type="region of interest" description="Disordered" evidence="1">
    <location>
        <begin position="110"/>
        <end position="136"/>
    </location>
</feature>
<dbReference type="GO" id="GO:0016197">
    <property type="term" value="P:endosomal transport"/>
    <property type="evidence" value="ECO:0007669"/>
    <property type="project" value="TreeGrafter"/>
</dbReference>
<evidence type="ECO:0000256" key="1">
    <source>
        <dbReference type="SAM" id="MobiDB-lite"/>
    </source>
</evidence>
<accession>A0A5N5MTK9</accession>